<evidence type="ECO:0000313" key="2">
    <source>
        <dbReference type="Proteomes" id="UP000789860"/>
    </source>
</evidence>
<keyword evidence="2" id="KW-1185">Reference proteome</keyword>
<name>A0ACA9Q276_9GLOM</name>
<reference evidence="1" key="1">
    <citation type="submission" date="2021-06" db="EMBL/GenBank/DDBJ databases">
        <authorList>
            <person name="Kallberg Y."/>
            <person name="Tangrot J."/>
            <person name="Rosling A."/>
        </authorList>
    </citation>
    <scope>NUCLEOTIDE SEQUENCE</scope>
    <source>
        <strain evidence="1">AU212A</strain>
    </source>
</reference>
<gene>
    <name evidence="1" type="ORF">SCALOS_LOCUS11427</name>
</gene>
<feature type="non-terminal residue" evidence="1">
    <location>
        <position position="1"/>
    </location>
</feature>
<organism evidence="1 2">
    <name type="scientific">Scutellospora calospora</name>
    <dbReference type="NCBI Taxonomy" id="85575"/>
    <lineage>
        <taxon>Eukaryota</taxon>
        <taxon>Fungi</taxon>
        <taxon>Fungi incertae sedis</taxon>
        <taxon>Mucoromycota</taxon>
        <taxon>Glomeromycotina</taxon>
        <taxon>Glomeromycetes</taxon>
        <taxon>Diversisporales</taxon>
        <taxon>Gigasporaceae</taxon>
        <taxon>Scutellospora</taxon>
    </lineage>
</organism>
<sequence length="159" mass="17467">TDDSNSLQSEKSPSKLSPKIYQSRAKSPAPMSRSKSAVSNPDSLLSPKLTPTKRSSSNQSPSTPKTPSNQPPPTPKTPRKPTIIEQLQHSEWSTRIEGLLVVAQLIVKRTLEPSSAGRQKSQLPPDDELSSVLINFLNDPDPRVVEKFMDPTIFVELAK</sequence>
<proteinExistence type="predicted"/>
<accession>A0ACA9Q276</accession>
<comment type="caution">
    <text evidence="1">The sequence shown here is derived from an EMBL/GenBank/DDBJ whole genome shotgun (WGS) entry which is preliminary data.</text>
</comment>
<feature type="non-terminal residue" evidence="1">
    <location>
        <position position="159"/>
    </location>
</feature>
<evidence type="ECO:0000313" key="1">
    <source>
        <dbReference type="EMBL" id="CAG8725835.1"/>
    </source>
</evidence>
<dbReference type="EMBL" id="CAJVPM010049787">
    <property type="protein sequence ID" value="CAG8725835.1"/>
    <property type="molecule type" value="Genomic_DNA"/>
</dbReference>
<dbReference type="Proteomes" id="UP000789860">
    <property type="component" value="Unassembled WGS sequence"/>
</dbReference>
<protein>
    <submittedName>
        <fullName evidence="1">4505_t:CDS:1</fullName>
    </submittedName>
</protein>